<dbReference type="EMBL" id="GBRH01204636">
    <property type="protein sequence ID" value="JAD93259.1"/>
    <property type="molecule type" value="Transcribed_RNA"/>
</dbReference>
<name>A0A0A9DXH7_ARUDO</name>
<proteinExistence type="predicted"/>
<sequence length="101" mass="11161">MSIASLVLFSSQRVLSRCVKMMASTLHPVLITRPNAATPRSNRPAWQQQLMRMLYVCRVRGTFLVPALAMRLKRETASAGPSCKEDDAGALATTVRSWVKA</sequence>
<reference evidence="1" key="2">
    <citation type="journal article" date="2015" name="Data Brief">
        <title>Shoot transcriptome of the giant reed, Arundo donax.</title>
        <authorList>
            <person name="Barrero R.A."/>
            <person name="Guerrero F.D."/>
            <person name="Moolhuijzen P."/>
            <person name="Goolsby J.A."/>
            <person name="Tidwell J."/>
            <person name="Bellgard S.E."/>
            <person name="Bellgard M.I."/>
        </authorList>
    </citation>
    <scope>NUCLEOTIDE SEQUENCE</scope>
    <source>
        <tissue evidence="1">Shoot tissue taken approximately 20 cm above the soil surface</tissue>
    </source>
</reference>
<organism evidence="1">
    <name type="scientific">Arundo donax</name>
    <name type="common">Giant reed</name>
    <name type="synonym">Donax arundinaceus</name>
    <dbReference type="NCBI Taxonomy" id="35708"/>
    <lineage>
        <taxon>Eukaryota</taxon>
        <taxon>Viridiplantae</taxon>
        <taxon>Streptophyta</taxon>
        <taxon>Embryophyta</taxon>
        <taxon>Tracheophyta</taxon>
        <taxon>Spermatophyta</taxon>
        <taxon>Magnoliopsida</taxon>
        <taxon>Liliopsida</taxon>
        <taxon>Poales</taxon>
        <taxon>Poaceae</taxon>
        <taxon>PACMAD clade</taxon>
        <taxon>Arundinoideae</taxon>
        <taxon>Arundineae</taxon>
        <taxon>Arundo</taxon>
    </lineage>
</organism>
<protein>
    <submittedName>
        <fullName evidence="1">Uncharacterized protein</fullName>
    </submittedName>
</protein>
<reference evidence="1" key="1">
    <citation type="submission" date="2014-09" db="EMBL/GenBank/DDBJ databases">
        <authorList>
            <person name="Magalhaes I.L.F."/>
            <person name="Oliveira U."/>
            <person name="Santos F.R."/>
            <person name="Vidigal T.H.D.A."/>
            <person name="Brescovit A.D."/>
            <person name="Santos A.J."/>
        </authorList>
    </citation>
    <scope>NUCLEOTIDE SEQUENCE</scope>
    <source>
        <tissue evidence="1">Shoot tissue taken approximately 20 cm above the soil surface</tissue>
    </source>
</reference>
<evidence type="ECO:0000313" key="1">
    <source>
        <dbReference type="EMBL" id="JAD93259.1"/>
    </source>
</evidence>
<accession>A0A0A9DXH7</accession>
<dbReference type="AlphaFoldDB" id="A0A0A9DXH7"/>